<evidence type="ECO:0000313" key="2">
    <source>
        <dbReference type="Proteomes" id="UP000011988"/>
    </source>
</evidence>
<gene>
    <name evidence="1" type="ORF">LEP1GSC194_2396</name>
</gene>
<organism evidence="1 2">
    <name type="scientific">Leptospira alstonii serovar Sichuan str. 79601</name>
    <dbReference type="NCBI Taxonomy" id="1218565"/>
    <lineage>
        <taxon>Bacteria</taxon>
        <taxon>Pseudomonadati</taxon>
        <taxon>Spirochaetota</taxon>
        <taxon>Spirochaetia</taxon>
        <taxon>Leptospirales</taxon>
        <taxon>Leptospiraceae</taxon>
        <taxon>Leptospira</taxon>
    </lineage>
</organism>
<name>M6D1T4_9LEPT</name>
<dbReference type="Proteomes" id="UP000011988">
    <property type="component" value="Unassembled WGS sequence"/>
</dbReference>
<proteinExistence type="predicted"/>
<dbReference type="AlphaFoldDB" id="M6D1T4"/>
<dbReference type="PATRIC" id="fig|1218565.3.peg.83"/>
<reference evidence="1 2" key="1">
    <citation type="submission" date="2013-01" db="EMBL/GenBank/DDBJ databases">
        <authorList>
            <person name="Harkins D.M."/>
            <person name="Durkin A.S."/>
            <person name="Brinkac L.M."/>
            <person name="Haft D.H."/>
            <person name="Selengut J.D."/>
            <person name="Sanka R."/>
            <person name="DePew J."/>
            <person name="Purushe J."/>
            <person name="Galloway R.L."/>
            <person name="Vinetz J.M."/>
            <person name="Sutton G.G."/>
            <person name="Nierman W.C."/>
            <person name="Fouts D.E."/>
        </authorList>
    </citation>
    <scope>NUCLEOTIDE SEQUENCE [LARGE SCALE GENOMIC DNA]</scope>
    <source>
        <strain evidence="1 2">79601</strain>
    </source>
</reference>
<sequence length="39" mass="4877">MKLFTKLILIFVKNFRAKDRHRVKLSDFRIDFRNRVILQ</sequence>
<accession>M6D1T4</accession>
<comment type="caution">
    <text evidence="1">The sequence shown here is derived from an EMBL/GenBank/DDBJ whole genome shotgun (WGS) entry which is preliminary data.</text>
</comment>
<evidence type="ECO:0000313" key="1">
    <source>
        <dbReference type="EMBL" id="EMJ98102.1"/>
    </source>
</evidence>
<protein>
    <submittedName>
        <fullName evidence="1">Uncharacterized protein</fullName>
    </submittedName>
</protein>
<dbReference type="EMBL" id="ANIK01000003">
    <property type="protein sequence ID" value="EMJ98102.1"/>
    <property type="molecule type" value="Genomic_DNA"/>
</dbReference>